<dbReference type="InterPro" id="IPR002049">
    <property type="entry name" value="LE_dom"/>
</dbReference>
<dbReference type="SMART" id="SM00180">
    <property type="entry name" value="EGF_Lam"/>
    <property type="match status" value="4"/>
</dbReference>
<feature type="domain" description="EGF-like" evidence="12">
    <location>
        <begin position="1765"/>
        <end position="1805"/>
    </location>
</feature>
<keyword evidence="16" id="KW-1185">Reference proteome</keyword>
<dbReference type="InterPro" id="IPR000782">
    <property type="entry name" value="FAS1_domain"/>
</dbReference>
<feature type="domain" description="EGF-like" evidence="12">
    <location>
        <begin position="1101"/>
        <end position="1139"/>
    </location>
</feature>
<dbReference type="InterPro" id="IPR036378">
    <property type="entry name" value="FAS1_dom_sf"/>
</dbReference>
<feature type="disulfide bond" evidence="10">
    <location>
        <begin position="1673"/>
        <end position="1682"/>
    </location>
</feature>
<evidence type="ECO:0000256" key="1">
    <source>
        <dbReference type="ARBA" id="ARBA00004479"/>
    </source>
</evidence>
<feature type="domain" description="EGF-like" evidence="12">
    <location>
        <begin position="1806"/>
        <end position="1848"/>
    </location>
</feature>
<dbReference type="GO" id="GO:0005509">
    <property type="term" value="F:calcium ion binding"/>
    <property type="evidence" value="ECO:0007669"/>
    <property type="project" value="InterPro"/>
</dbReference>
<feature type="domain" description="EGF-like" evidence="12">
    <location>
        <begin position="1643"/>
        <end position="1683"/>
    </location>
</feature>
<evidence type="ECO:0000259" key="12">
    <source>
        <dbReference type="PROSITE" id="PS50026"/>
    </source>
</evidence>
<feature type="domain" description="EGF-like" evidence="12">
    <location>
        <begin position="597"/>
        <end position="637"/>
    </location>
</feature>
<evidence type="ECO:0000259" key="13">
    <source>
        <dbReference type="PROSITE" id="PS50213"/>
    </source>
</evidence>
<dbReference type="Ensembl" id="ENSSORT00005041174.1">
    <property type="protein sequence ID" value="ENSSORP00005040137.1"/>
    <property type="gene ID" value="ENSSORG00005017865.1"/>
</dbReference>
<feature type="disulfide bond" evidence="10">
    <location>
        <begin position="1129"/>
        <end position="1138"/>
    </location>
</feature>
<dbReference type="Pfam" id="PF00193">
    <property type="entry name" value="Xlink"/>
    <property type="match status" value="1"/>
</dbReference>
<dbReference type="SMART" id="SM00554">
    <property type="entry name" value="FAS1"/>
    <property type="match status" value="5"/>
</dbReference>
<dbReference type="InterPro" id="IPR000742">
    <property type="entry name" value="EGF"/>
</dbReference>
<dbReference type="InterPro" id="IPR000538">
    <property type="entry name" value="Link_dom"/>
</dbReference>
<feature type="domain" description="FAS1" evidence="13">
    <location>
        <begin position="1436"/>
        <end position="1568"/>
    </location>
</feature>
<name>A0A673BHM4_9TELE</name>
<keyword evidence="4" id="KW-1133">Transmembrane helix</keyword>
<feature type="domain" description="EGF-like" evidence="12">
    <location>
        <begin position="1185"/>
        <end position="1223"/>
    </location>
</feature>
<evidence type="ECO:0000256" key="4">
    <source>
        <dbReference type="ARBA" id="ARBA00022989"/>
    </source>
</evidence>
<feature type="domain" description="FAS1" evidence="13">
    <location>
        <begin position="304"/>
        <end position="440"/>
    </location>
</feature>
<organism evidence="15 16">
    <name type="scientific">Sphaeramia orbicularis</name>
    <name type="common">orbiculate cardinalfish</name>
    <dbReference type="NCBI Taxonomy" id="375764"/>
    <lineage>
        <taxon>Eukaryota</taxon>
        <taxon>Metazoa</taxon>
        <taxon>Chordata</taxon>
        <taxon>Craniata</taxon>
        <taxon>Vertebrata</taxon>
        <taxon>Euteleostomi</taxon>
        <taxon>Actinopterygii</taxon>
        <taxon>Neopterygii</taxon>
        <taxon>Teleostei</taxon>
        <taxon>Neoteleostei</taxon>
        <taxon>Acanthomorphata</taxon>
        <taxon>Gobiaria</taxon>
        <taxon>Kurtiformes</taxon>
        <taxon>Apogonoidei</taxon>
        <taxon>Apogonidae</taxon>
        <taxon>Apogoninae</taxon>
        <taxon>Sphaeramia</taxon>
    </lineage>
</organism>
<reference evidence="15" key="2">
    <citation type="submission" date="2025-08" db="UniProtKB">
        <authorList>
            <consortium name="Ensembl"/>
        </authorList>
    </citation>
    <scope>IDENTIFICATION</scope>
</reference>
<dbReference type="PRINTS" id="PR00011">
    <property type="entry name" value="EGFLAMININ"/>
</dbReference>
<accession>A0A673BHM4</accession>
<keyword evidence="2 10" id="KW-0245">EGF-like domain</keyword>
<dbReference type="FunFam" id="3.10.100.10:FF:000001">
    <property type="entry name" value="Hyaluronan proteoglycan link protein 1"/>
    <property type="match status" value="1"/>
</dbReference>
<dbReference type="SMART" id="SM00445">
    <property type="entry name" value="LINK"/>
    <property type="match status" value="1"/>
</dbReference>
<feature type="domain" description="EGF-like" evidence="12">
    <location>
        <begin position="752"/>
        <end position="794"/>
    </location>
</feature>
<reference evidence="15" key="3">
    <citation type="submission" date="2025-09" db="UniProtKB">
        <authorList>
            <consortium name="Ensembl"/>
        </authorList>
    </citation>
    <scope>IDENTIFICATION</scope>
</reference>
<feature type="domain" description="FAS1" evidence="13">
    <location>
        <begin position="1994"/>
        <end position="2110"/>
    </location>
</feature>
<dbReference type="Gene3D" id="2.10.25.10">
    <property type="entry name" value="Laminin"/>
    <property type="match status" value="12"/>
</dbReference>
<comment type="subcellular location">
    <subcellularLocation>
        <location evidence="1">Membrane</location>
        <topology evidence="1">Single-pass type I membrane protein</topology>
    </subcellularLocation>
</comment>
<dbReference type="GO" id="GO:0016020">
    <property type="term" value="C:membrane"/>
    <property type="evidence" value="ECO:0007669"/>
    <property type="project" value="UniProtKB-SubCell"/>
</dbReference>
<keyword evidence="7" id="KW-0675">Receptor</keyword>
<dbReference type="PROSITE" id="PS01186">
    <property type="entry name" value="EGF_2"/>
    <property type="match status" value="11"/>
</dbReference>
<evidence type="ECO:0000256" key="6">
    <source>
        <dbReference type="ARBA" id="ARBA00023157"/>
    </source>
</evidence>
<dbReference type="FunFam" id="2.30.180.10:FF:000018">
    <property type="entry name" value="Stabilin 2"/>
    <property type="match status" value="1"/>
</dbReference>
<evidence type="ECO:0000256" key="5">
    <source>
        <dbReference type="ARBA" id="ARBA00023136"/>
    </source>
</evidence>
<dbReference type="SUPFAM" id="SSF82153">
    <property type="entry name" value="FAS1 domain"/>
    <property type="match status" value="7"/>
</dbReference>
<keyword evidence="8" id="KW-0325">Glycoprotein</keyword>
<feature type="disulfide bond" evidence="10">
    <location>
        <begin position="627"/>
        <end position="636"/>
    </location>
</feature>
<reference evidence="15" key="1">
    <citation type="submission" date="2019-06" db="EMBL/GenBank/DDBJ databases">
        <authorList>
            <consortium name="Wellcome Sanger Institute Data Sharing"/>
        </authorList>
    </citation>
    <scope>NUCLEOTIDE SEQUENCE [LARGE SCALE GENOMIC DNA]</scope>
</reference>
<dbReference type="PANTHER" id="PTHR24038:SF0">
    <property type="entry name" value="STABILIN-2"/>
    <property type="match status" value="1"/>
</dbReference>
<feature type="domain" description="EGF-like" evidence="12">
    <location>
        <begin position="795"/>
        <end position="837"/>
    </location>
</feature>
<evidence type="ECO:0000256" key="7">
    <source>
        <dbReference type="ARBA" id="ARBA00023170"/>
    </source>
</evidence>
<keyword evidence="9" id="KW-0424">Laminin EGF-like domain</keyword>
<evidence type="ECO:0000256" key="3">
    <source>
        <dbReference type="ARBA" id="ARBA00022692"/>
    </source>
</evidence>
<evidence type="ECO:0000256" key="9">
    <source>
        <dbReference type="ARBA" id="ARBA00023292"/>
    </source>
</evidence>
<dbReference type="Gene3D" id="3.10.100.10">
    <property type="entry name" value="Mannose-Binding Protein A, subunit A"/>
    <property type="match status" value="1"/>
</dbReference>
<dbReference type="PANTHER" id="PTHR24038">
    <property type="entry name" value="STABILIN"/>
    <property type="match status" value="1"/>
</dbReference>
<dbReference type="Gene3D" id="2.30.180.10">
    <property type="entry name" value="FAS1 domain"/>
    <property type="match status" value="6"/>
</dbReference>
<evidence type="ECO:0000259" key="14">
    <source>
        <dbReference type="PROSITE" id="PS50963"/>
    </source>
</evidence>
<feature type="domain" description="EGF-like" evidence="12">
    <location>
        <begin position="56"/>
        <end position="96"/>
    </location>
</feature>
<keyword evidence="6 10" id="KW-1015">Disulfide bond</keyword>
<dbReference type="Pfam" id="PF12947">
    <property type="entry name" value="EGF_3"/>
    <property type="match status" value="8"/>
</dbReference>
<dbReference type="InterPro" id="IPR016186">
    <property type="entry name" value="C-type_lectin-like/link_sf"/>
</dbReference>
<dbReference type="FunFam" id="2.30.180.10:FF:000005">
    <property type="entry name" value="Stabilin 2"/>
    <property type="match status" value="1"/>
</dbReference>
<feature type="domain" description="Link" evidence="14">
    <location>
        <begin position="1881"/>
        <end position="1974"/>
    </location>
</feature>
<comment type="caution">
    <text evidence="10">Lacks conserved residue(s) required for the propagation of feature annotation.</text>
</comment>
<dbReference type="SUPFAM" id="SSF56436">
    <property type="entry name" value="C-type lectin-like"/>
    <property type="match status" value="1"/>
</dbReference>
<dbReference type="SMART" id="SM00179">
    <property type="entry name" value="EGF_CA"/>
    <property type="match status" value="7"/>
</dbReference>
<proteinExistence type="predicted"/>
<dbReference type="PROSITE" id="PS50963">
    <property type="entry name" value="LINK_2"/>
    <property type="match status" value="1"/>
</dbReference>
<dbReference type="SMART" id="SM00181">
    <property type="entry name" value="EGF"/>
    <property type="match status" value="21"/>
</dbReference>
<feature type="domain" description="EGF-like" evidence="12">
    <location>
        <begin position="1690"/>
        <end position="1727"/>
    </location>
</feature>
<evidence type="ECO:0000256" key="11">
    <source>
        <dbReference type="PROSITE-ProRule" id="PRU00323"/>
    </source>
</evidence>
<evidence type="ECO:0000313" key="16">
    <source>
        <dbReference type="Proteomes" id="UP000472271"/>
    </source>
</evidence>
<evidence type="ECO:0000256" key="2">
    <source>
        <dbReference type="ARBA" id="ARBA00022536"/>
    </source>
</evidence>
<evidence type="ECO:0000256" key="10">
    <source>
        <dbReference type="PROSITE-ProRule" id="PRU00076"/>
    </source>
</evidence>
<gene>
    <name evidence="15" type="primary">stab2</name>
</gene>
<feature type="disulfide bond" evidence="10">
    <location>
        <begin position="86"/>
        <end position="95"/>
    </location>
</feature>
<feature type="domain" description="EGF-like" evidence="12">
    <location>
        <begin position="262"/>
        <end position="301"/>
    </location>
</feature>
<feature type="domain" description="EGF-like" evidence="12">
    <location>
        <begin position="178"/>
        <end position="217"/>
    </location>
</feature>
<dbReference type="GO" id="GO:0005540">
    <property type="term" value="F:hyaluronic acid binding"/>
    <property type="evidence" value="ECO:0007669"/>
    <property type="project" value="InterPro"/>
</dbReference>
<dbReference type="PROSITE" id="PS50026">
    <property type="entry name" value="EGF_3"/>
    <property type="match status" value="14"/>
</dbReference>
<dbReference type="Pfam" id="PF02469">
    <property type="entry name" value="Fasciclin"/>
    <property type="match status" value="6"/>
</dbReference>
<protein>
    <submittedName>
        <fullName evidence="15">Stabilin 2</fullName>
    </submittedName>
</protein>
<dbReference type="PROSITE" id="PS50213">
    <property type="entry name" value="FAS1"/>
    <property type="match status" value="4"/>
</dbReference>
<evidence type="ECO:0000313" key="15">
    <source>
        <dbReference type="Ensembl" id="ENSSORP00005040137.1"/>
    </source>
</evidence>
<sequence>MCAPSVCPCGTCQPHSPVCRYHIRTPSMTLALKGCSFECYKEVEAKSCCPGFWGPDCIECPEEASRPCSHNGVCSDGVGGNGTCSCKEGFAGTACEICASGRYGPKCSSVCTCVHGLCNAGLNGDGTCMCFSGYKGPNCNQEVPECAALSCPSNSRCIEEAATGQLACQCMPGYRKDTINPCLQRICHAQATCIHTGPNQHMCACNEGYSGDGHVCMAIDPCQTNRGGCSADSTHCVYDEPGKSHCECLSGFKQLVDGVCSLTDVCRPDSCHKNANCSTVAPGRFECTCLQGYVGNGKVCYGNIMQRLNELNTEPGMDFIFFFISVLESLSWPLQNLGPFTVFVPINKAFRGSSVRTLMANQAKAKYLCKMHLVAGVMPFETLKKTDVFYTLTGKSAETDTSEGDYQTKIRIHGSRKKGVIIQSDVVASNGMIHFINKLMDSVSPTVDSDTEVQTGILSLTSAFNSAKIFIIFHFISFIFVCVKLEVFNAVSSPSIVTMANQALTINVTENGQIQVNDAAVLEAAVEGRNGRLYVLDGVLIPPSIEPILPHRCDVTENKVIMVCSAFRLYFSTDDVYNLLYLCLQTAACCSGFFGADCSPCPGGYTTPCSGHGKCLDGLSGNGTCVCDPNFGGSRCHYCSSLNKYGLNCDKSKSVIERLITPVCDASGYCQPSSLYLSVCLSVCLQPVFASMVSATTVQTQTVAVNLTPVYPGSLVVSVTLHLFFLLVFVFCSFFRCVCKPGFNGDGITCVESDPCAPPLRGGCSVNAKCIKTGVGTHTCQCLSGWREDGDDCQPINNCDSPDNGGCHPNATCIYVGPGQWKCVCDDGYTGNGQICYGTVEQVRNMCTTFTQAVFTCKVTTVGGATITTPNIAATNGLIHIIDKVLVPDRKLSEGLLATLALRPDLSLFRSYIIKYNLTDEIQQTSEFTVFAPTDDAVNNYLKETGAAALDVNTTRYHVLVSESLLKTDLQQGGYKPTLLGFSFHLGIFPRDGKLFVNDAQINSSNILCGKGVIHTLSSVLLINRNRCDSAQYQKVMVIKHQQPLFLKICPNNTKLVRKRKCMLSRVFEEERLLTIGCRATCYKTNIIHKCCAGFFGEHCEPCPGPKGQPCFGNGACSDGINGTGVCGCFQGFNGTACETCQSGKYGVHCDQGCKCKNGRCNEGLKGDGTCECDVGWRGILCDETDELCGSVKCHSSANCVFRPSGLQCLCAAGFEGNGTFCQAKDPCAWDNGGCSLYAVCKRTRPGQRQCVCNSGYTGDGLVCVEVNPCLEGNGGCHVNADCVHVGPNKTSCACSEGYEGDGQTCNMIDLCRKKNGDCHKYARCNMTGPGVRTCTCMSYYIGDGVTCKGTVGKVSKSTETFTCPCRGPFTVFIPNSEAFAREENKKPVMSDKYRDLFGTFLRSHIVMCHTLLAADLSQPRNLTTLSGVILSTRSSQLNLTDVAEHQGYKTFYKLLVDTGVVDLVQDAIHQPITIFLPSDAAMASLPQQQKDFLFNPQNQAQLQEYLKYHILPSLIHLDSPRTIQGSPLSFSCGGLDGDIFVNDGKCRIVQRHLIFREGIAYGIDCLLTPPSLGGRCDEQSTFEFICIGFLSLIFSEILSFQSQEVQRCDLPTMFVTRNSGCRSTCTVNFWQPKCCPGYYGRDCLVCPGGVGSPCNNRGKCDDGHLGNGTCTCNAGFGGVACELCNKGFYGPTCKACNCSEHGSCDDGRRGTGSCFCEAGWTGERCETPQVYQCSPACSPKAVCQQNNTCVCRPFYVGDGLTCTVVDMCQVWNGGCAKDAKCSQKGEQVSCTCPKGYTGDGYVCLPIDPCADGNNGGCHEHAICTLTAPGKRKCSCKDKYIGDGVTCDVKQLPISRCLQDNGLCHQDAKCTDLHFEDATLGVFHLRSDKGQYKLNYTAAQQACSAVGGTLATYMQLSYAQQGGLNMCAAGWLDQARVSYPTTYANPNCGFGHVGIVDYGVRKNLSETWDTFCYRMKEVKCECKVGYIGDGFTCTGNLLQVLKSTPSFSSFLTQILNYSEVSASGKQFMKRLSNLTIQSTLFVPDNSGLAENDTLTQRDIEFHLSDGQVLPINRLKNGTRIRTRVGSLTALGVSNLLNPAILVRSQCNFHH</sequence>
<dbReference type="SUPFAM" id="SSF57196">
    <property type="entry name" value="EGF/Laminin"/>
    <property type="match status" value="2"/>
</dbReference>
<dbReference type="PROSITE" id="PS00022">
    <property type="entry name" value="EGF_1"/>
    <property type="match status" value="7"/>
</dbReference>
<feature type="domain" description="EGF-like" evidence="12">
    <location>
        <begin position="1224"/>
        <end position="1265"/>
    </location>
</feature>
<feature type="domain" description="FAS1" evidence="13">
    <location>
        <begin position="893"/>
        <end position="1021"/>
    </location>
</feature>
<dbReference type="GO" id="GO:0007155">
    <property type="term" value="P:cell adhesion"/>
    <property type="evidence" value="ECO:0007669"/>
    <property type="project" value="InterPro"/>
</dbReference>
<feature type="domain" description="EGF-like" evidence="12">
    <location>
        <begin position="1266"/>
        <end position="1307"/>
    </location>
</feature>
<feature type="disulfide bond" evidence="10">
    <location>
        <begin position="1717"/>
        <end position="1726"/>
    </location>
</feature>
<dbReference type="PROSITE" id="PS01241">
    <property type="entry name" value="LINK_1"/>
    <property type="match status" value="1"/>
</dbReference>
<dbReference type="Gene3D" id="2.170.300.10">
    <property type="entry name" value="Tie2 ligand-binding domain superfamily"/>
    <property type="match status" value="2"/>
</dbReference>
<dbReference type="InterPro" id="IPR001881">
    <property type="entry name" value="EGF-like_Ca-bd_dom"/>
</dbReference>
<dbReference type="InterPro" id="IPR016187">
    <property type="entry name" value="CTDL_fold"/>
</dbReference>
<feature type="disulfide bond" evidence="11">
    <location>
        <begin position="1903"/>
        <end position="1972"/>
    </location>
</feature>
<dbReference type="FunFam" id="2.10.25.10:FF:000040">
    <property type="entry name" value="Stabilin 2"/>
    <property type="match status" value="5"/>
</dbReference>
<feature type="disulfide bond" evidence="11">
    <location>
        <begin position="1927"/>
        <end position="1948"/>
    </location>
</feature>
<evidence type="ECO:0000256" key="8">
    <source>
        <dbReference type="ARBA" id="ARBA00023180"/>
    </source>
</evidence>
<dbReference type="InterPro" id="IPR024731">
    <property type="entry name" value="NELL2-like_EGF"/>
</dbReference>
<keyword evidence="3" id="KW-0812">Transmembrane</keyword>
<keyword evidence="5" id="KW-0472">Membrane</keyword>
<dbReference type="Proteomes" id="UP000472271">
    <property type="component" value="Chromosome 12"/>
</dbReference>